<name>A0A2A2M1W7_9BILA</name>
<reference evidence="8 9" key="1">
    <citation type="journal article" date="2017" name="Curr. Biol.">
        <title>Genome architecture and evolution of a unichromosomal asexual nematode.</title>
        <authorList>
            <person name="Fradin H."/>
            <person name="Zegar C."/>
            <person name="Gutwein M."/>
            <person name="Lucas J."/>
            <person name="Kovtun M."/>
            <person name="Corcoran D."/>
            <person name="Baugh L.R."/>
            <person name="Kiontke K."/>
            <person name="Gunsalus K."/>
            <person name="Fitch D.H."/>
            <person name="Piano F."/>
        </authorList>
    </citation>
    <scope>NUCLEOTIDE SEQUENCE [LARGE SCALE GENOMIC DNA]</scope>
    <source>
        <strain evidence="8">PF1309</strain>
    </source>
</reference>
<evidence type="ECO:0000256" key="1">
    <source>
        <dbReference type="ARBA" id="ARBA00004604"/>
    </source>
</evidence>
<evidence type="ECO:0000256" key="4">
    <source>
        <dbReference type="ARBA" id="ARBA00022552"/>
    </source>
</evidence>
<feature type="compositionally biased region" description="Basic and acidic residues" evidence="7">
    <location>
        <begin position="63"/>
        <end position="83"/>
    </location>
</feature>
<dbReference type="GO" id="GO:0030686">
    <property type="term" value="C:90S preribosome"/>
    <property type="evidence" value="ECO:0007669"/>
    <property type="project" value="TreeGrafter"/>
</dbReference>
<keyword evidence="6" id="KW-0687">Ribonucleoprotein</keyword>
<dbReference type="GO" id="GO:0000462">
    <property type="term" value="P:maturation of SSU-rRNA from tricistronic rRNA transcript (SSU-rRNA, 5.8S rRNA, LSU-rRNA)"/>
    <property type="evidence" value="ECO:0007669"/>
    <property type="project" value="TreeGrafter"/>
</dbReference>
<evidence type="ECO:0000313" key="8">
    <source>
        <dbReference type="EMBL" id="PAV92409.1"/>
    </source>
</evidence>
<feature type="region of interest" description="Disordered" evidence="7">
    <location>
        <begin position="101"/>
        <end position="154"/>
    </location>
</feature>
<dbReference type="PANTHER" id="PTHR21738:SF0">
    <property type="entry name" value="RIBOSOMAL RNA PROCESSING PROTEIN 36 HOMOLOG"/>
    <property type="match status" value="1"/>
</dbReference>
<dbReference type="STRING" id="2018661.A0A2A2M1W7"/>
<comment type="caution">
    <text evidence="8">The sequence shown here is derived from an EMBL/GenBank/DDBJ whole genome shotgun (WGS) entry which is preliminary data.</text>
</comment>
<organism evidence="8 9">
    <name type="scientific">Diploscapter pachys</name>
    <dbReference type="NCBI Taxonomy" id="2018661"/>
    <lineage>
        <taxon>Eukaryota</taxon>
        <taxon>Metazoa</taxon>
        <taxon>Ecdysozoa</taxon>
        <taxon>Nematoda</taxon>
        <taxon>Chromadorea</taxon>
        <taxon>Rhabditida</taxon>
        <taxon>Rhabditina</taxon>
        <taxon>Rhabditomorpha</taxon>
        <taxon>Rhabditoidea</taxon>
        <taxon>Rhabditidae</taxon>
        <taxon>Diploscapter</taxon>
    </lineage>
</organism>
<keyword evidence="4 6" id="KW-0698">rRNA processing</keyword>
<keyword evidence="9" id="KW-1185">Reference proteome</keyword>
<evidence type="ECO:0000256" key="2">
    <source>
        <dbReference type="ARBA" id="ARBA00009418"/>
    </source>
</evidence>
<accession>A0A2A2M1W7</accession>
<protein>
    <recommendedName>
        <fullName evidence="6">rRNA biogenesis protein RRP36</fullName>
    </recommendedName>
</protein>
<dbReference type="OrthoDB" id="448446at2759"/>
<dbReference type="InterPro" id="IPR009292">
    <property type="entry name" value="RRP36"/>
</dbReference>
<comment type="similarity">
    <text evidence="2 6">Belongs to the RRP36 family.</text>
</comment>
<dbReference type="Proteomes" id="UP000218231">
    <property type="component" value="Unassembled WGS sequence"/>
</dbReference>
<dbReference type="EMBL" id="LIAE01006212">
    <property type="protein sequence ID" value="PAV92409.1"/>
    <property type="molecule type" value="Genomic_DNA"/>
</dbReference>
<evidence type="ECO:0000256" key="6">
    <source>
        <dbReference type="RuleBase" id="RU368027"/>
    </source>
</evidence>
<sequence>MEPPSSSDSPIGRRTFPKKVTGGPPAQSPLSQAFNSKKAKGKHRPKEISSKRPVGNKNPFFKNGDKKNKRWDPRFDPRAGEFRPHVFQEDYEFLDEIRQEEEKGLQKALKSSERRGNEDRAEEIKMTLKKMKDRRKTTEEQKRQRETRRQLEEENVERMLKGEKPIFKTKAQLRQLDAEVKFTQLKKDGKLQKYMERKLKNKARVEKFKAKKEAENMEQKGKPQRLVDDFNAKYGYVN</sequence>
<feature type="compositionally biased region" description="Basic and acidic residues" evidence="7">
    <location>
        <begin position="136"/>
        <end position="154"/>
    </location>
</feature>
<comment type="function">
    <text evidence="6">Component of the 90S pre-ribosome involved in the maturation of rRNAs. Required for early cleavages of the pre-RNAs in the 40S ribosomal subunit maturation pathway.</text>
</comment>
<evidence type="ECO:0000256" key="7">
    <source>
        <dbReference type="SAM" id="MobiDB-lite"/>
    </source>
</evidence>
<comment type="subcellular location">
    <subcellularLocation>
        <location evidence="1 6">Nucleus</location>
        <location evidence="1 6">Nucleolus</location>
    </subcellularLocation>
</comment>
<dbReference type="PANTHER" id="PTHR21738">
    <property type="entry name" value="RIBOSOMAL RNA PROCESSING PROTEIN 36 HOMOLOG"/>
    <property type="match status" value="1"/>
</dbReference>
<feature type="compositionally biased region" description="Basic and acidic residues" evidence="7">
    <location>
        <begin position="101"/>
        <end position="126"/>
    </location>
</feature>
<evidence type="ECO:0000256" key="5">
    <source>
        <dbReference type="ARBA" id="ARBA00023242"/>
    </source>
</evidence>
<proteinExistence type="inferred from homology"/>
<dbReference type="AlphaFoldDB" id="A0A2A2M1W7"/>
<keyword evidence="5 6" id="KW-0539">Nucleus</keyword>
<comment type="subunit">
    <text evidence="6">Associates with 90S and pre-40S pre-ribosomal particles.</text>
</comment>
<gene>
    <name evidence="8" type="ORF">WR25_23654</name>
</gene>
<evidence type="ECO:0000313" key="9">
    <source>
        <dbReference type="Proteomes" id="UP000218231"/>
    </source>
</evidence>
<keyword evidence="3 6" id="KW-0690">Ribosome biogenesis</keyword>
<feature type="region of interest" description="Disordered" evidence="7">
    <location>
        <begin position="1"/>
        <end position="83"/>
    </location>
</feature>
<dbReference type="Pfam" id="PF06102">
    <property type="entry name" value="RRP36"/>
    <property type="match status" value="1"/>
</dbReference>
<evidence type="ECO:0000256" key="3">
    <source>
        <dbReference type="ARBA" id="ARBA00022517"/>
    </source>
</evidence>
<dbReference type="GO" id="GO:0005730">
    <property type="term" value="C:nucleolus"/>
    <property type="evidence" value="ECO:0007669"/>
    <property type="project" value="UniProtKB-SubCell"/>
</dbReference>